<dbReference type="InterPro" id="IPR003825">
    <property type="entry name" value="Colicin-V_CvpA"/>
</dbReference>
<keyword evidence="3 5" id="KW-1133">Transmembrane helix</keyword>
<feature type="transmembrane region" description="Helical" evidence="5">
    <location>
        <begin position="81"/>
        <end position="108"/>
    </location>
</feature>
<gene>
    <name evidence="6" type="ORF">SGODD07_01397</name>
</gene>
<evidence type="ECO:0000313" key="6">
    <source>
        <dbReference type="EMBL" id="KXT71077.1"/>
    </source>
</evidence>
<proteinExistence type="predicted"/>
<evidence type="ECO:0000313" key="7">
    <source>
        <dbReference type="Proteomes" id="UP000070096"/>
    </source>
</evidence>
<dbReference type="PANTHER" id="PTHR37306">
    <property type="entry name" value="COLICIN V PRODUCTION PROTEIN"/>
    <property type="match status" value="1"/>
</dbReference>
<protein>
    <submittedName>
        <fullName evidence="6">Colicin V production protein</fullName>
    </submittedName>
</protein>
<evidence type="ECO:0000256" key="5">
    <source>
        <dbReference type="SAM" id="Phobius"/>
    </source>
</evidence>
<evidence type="ECO:0000256" key="3">
    <source>
        <dbReference type="ARBA" id="ARBA00022989"/>
    </source>
</evidence>
<dbReference type="GO" id="GO:0009403">
    <property type="term" value="P:toxin biosynthetic process"/>
    <property type="evidence" value="ECO:0007669"/>
    <property type="project" value="InterPro"/>
</dbReference>
<feature type="transmembrane region" description="Helical" evidence="5">
    <location>
        <begin position="120"/>
        <end position="146"/>
    </location>
</feature>
<feature type="transmembrane region" description="Helical" evidence="5">
    <location>
        <begin position="47"/>
        <end position="69"/>
    </location>
</feature>
<keyword evidence="4 5" id="KW-0472">Membrane</keyword>
<name>A0A139N5I8_STRGN</name>
<sequence>MIISLLILLILAWSFYIGYSRGIVLQAYYLLSAIVAFFIASQSYQGLARFLSLWVPYSSATEGATTYYFPNNQLFHLDKVFYAGLAFFIIYTFVYAIGRFIGIFIHLVPKGNTDSRWYNVASGVIAVFISLFAIEMFLTIFATVPLAFIQDRLNHSGLASFIINHTPITSSLLKYFWVTKMIG</sequence>
<dbReference type="PATRIC" id="fig|1302.21.peg.1565"/>
<evidence type="ECO:0000256" key="1">
    <source>
        <dbReference type="ARBA" id="ARBA00004141"/>
    </source>
</evidence>
<dbReference type="Pfam" id="PF02674">
    <property type="entry name" value="Colicin_V"/>
    <property type="match status" value="1"/>
</dbReference>
<comment type="subcellular location">
    <subcellularLocation>
        <location evidence="1">Membrane</location>
        <topology evidence="1">Multi-pass membrane protein</topology>
    </subcellularLocation>
</comment>
<feature type="transmembrane region" description="Helical" evidence="5">
    <location>
        <begin position="158"/>
        <end position="177"/>
    </location>
</feature>
<organism evidence="6 7">
    <name type="scientific">Streptococcus gordonii</name>
    <dbReference type="NCBI Taxonomy" id="1302"/>
    <lineage>
        <taxon>Bacteria</taxon>
        <taxon>Bacillati</taxon>
        <taxon>Bacillota</taxon>
        <taxon>Bacilli</taxon>
        <taxon>Lactobacillales</taxon>
        <taxon>Streptococcaceae</taxon>
        <taxon>Streptococcus</taxon>
    </lineage>
</organism>
<dbReference type="PANTHER" id="PTHR37306:SF1">
    <property type="entry name" value="COLICIN V PRODUCTION PROTEIN"/>
    <property type="match status" value="1"/>
</dbReference>
<dbReference type="AlphaFoldDB" id="A0A139N5I8"/>
<keyword evidence="2 5" id="KW-0812">Transmembrane</keyword>
<feature type="transmembrane region" description="Helical" evidence="5">
    <location>
        <begin position="24"/>
        <end position="40"/>
    </location>
</feature>
<comment type="caution">
    <text evidence="6">The sequence shown here is derived from an EMBL/GenBank/DDBJ whole genome shotgun (WGS) entry which is preliminary data.</text>
</comment>
<dbReference type="EMBL" id="LQRC01000204">
    <property type="protein sequence ID" value="KXT71077.1"/>
    <property type="molecule type" value="Genomic_DNA"/>
</dbReference>
<evidence type="ECO:0000256" key="2">
    <source>
        <dbReference type="ARBA" id="ARBA00022692"/>
    </source>
</evidence>
<accession>A0A139N5I8</accession>
<reference evidence="6 7" key="1">
    <citation type="submission" date="2016-01" db="EMBL/GenBank/DDBJ databases">
        <title>Highly variable Streptococcus oralis are common among viridans streptococci isolated from primates.</title>
        <authorList>
            <person name="Denapaite D."/>
            <person name="Rieger M."/>
            <person name="Koendgen S."/>
            <person name="Brueckner R."/>
            <person name="Ochigava I."/>
            <person name="Kappeler P."/>
            <person name="Maetz-Rensing K."/>
            <person name="Leendertz F."/>
            <person name="Hakenbeck R."/>
        </authorList>
    </citation>
    <scope>NUCLEOTIDE SEQUENCE [LARGE SCALE GENOMIC DNA]</scope>
    <source>
        <strain evidence="6 7">DD07</strain>
    </source>
</reference>
<evidence type="ECO:0000256" key="4">
    <source>
        <dbReference type="ARBA" id="ARBA00023136"/>
    </source>
</evidence>
<dbReference type="Proteomes" id="UP000070096">
    <property type="component" value="Unassembled WGS sequence"/>
</dbReference>
<dbReference type="GO" id="GO:0016020">
    <property type="term" value="C:membrane"/>
    <property type="evidence" value="ECO:0007669"/>
    <property type="project" value="UniProtKB-SubCell"/>
</dbReference>